<reference evidence="3" key="1">
    <citation type="submission" date="2016-06" db="UniProtKB">
        <authorList>
            <consortium name="WormBaseParasite"/>
        </authorList>
    </citation>
    <scope>IDENTIFICATION</scope>
</reference>
<accession>A0A183HVU4</accession>
<evidence type="ECO:0000313" key="2">
    <source>
        <dbReference type="Proteomes" id="UP000267606"/>
    </source>
</evidence>
<gene>
    <name evidence="1" type="ORF">OFLC_LOCUS11608</name>
</gene>
<dbReference type="WBParaSite" id="OFLC_0001160601-mRNA-1">
    <property type="protein sequence ID" value="OFLC_0001160601-mRNA-1"/>
    <property type="gene ID" value="OFLC_0001160601"/>
</dbReference>
<organism evidence="3">
    <name type="scientific">Onchocerca flexuosa</name>
    <dbReference type="NCBI Taxonomy" id="387005"/>
    <lineage>
        <taxon>Eukaryota</taxon>
        <taxon>Metazoa</taxon>
        <taxon>Ecdysozoa</taxon>
        <taxon>Nematoda</taxon>
        <taxon>Chromadorea</taxon>
        <taxon>Rhabditida</taxon>
        <taxon>Spirurina</taxon>
        <taxon>Spiruromorpha</taxon>
        <taxon>Filarioidea</taxon>
        <taxon>Onchocercidae</taxon>
        <taxon>Onchocerca</taxon>
    </lineage>
</organism>
<proteinExistence type="predicted"/>
<sequence length="73" mass="8720">MPRRRRVKCIDDDDDLDSEVDRTFDALEKDHLMNRRNSRRVSAVLRTQKDEDEEREKILMDMNARSNEKGIAN</sequence>
<keyword evidence="2" id="KW-1185">Reference proteome</keyword>
<evidence type="ECO:0000313" key="1">
    <source>
        <dbReference type="EMBL" id="VDO77808.1"/>
    </source>
</evidence>
<dbReference type="EMBL" id="UZAJ01016992">
    <property type="protein sequence ID" value="VDO77808.1"/>
    <property type="molecule type" value="Genomic_DNA"/>
</dbReference>
<protein>
    <submittedName>
        <fullName evidence="3">Ovule protein</fullName>
    </submittedName>
</protein>
<name>A0A183HVU4_9BILA</name>
<dbReference type="Proteomes" id="UP000267606">
    <property type="component" value="Unassembled WGS sequence"/>
</dbReference>
<evidence type="ECO:0000313" key="3">
    <source>
        <dbReference type="WBParaSite" id="OFLC_0001160601-mRNA-1"/>
    </source>
</evidence>
<reference evidence="1 2" key="2">
    <citation type="submission" date="2018-11" db="EMBL/GenBank/DDBJ databases">
        <authorList>
            <consortium name="Pathogen Informatics"/>
        </authorList>
    </citation>
    <scope>NUCLEOTIDE SEQUENCE [LARGE SCALE GENOMIC DNA]</scope>
</reference>
<dbReference type="AlphaFoldDB" id="A0A183HVU4"/>